<accession>A0A0C1Z301</accession>
<dbReference type="AlphaFoldDB" id="A0A0C1Z301"/>
<dbReference type="EMBL" id="JPRD01000037">
    <property type="protein sequence ID" value="KIF51420.1"/>
    <property type="molecule type" value="Genomic_DNA"/>
</dbReference>
<name>A0A0C1Z301_9VIBR</name>
<organism evidence="1 2">
    <name type="scientific">Vibrio owensii CAIM 1854 = LMG 25443</name>
    <dbReference type="NCBI Taxonomy" id="1229493"/>
    <lineage>
        <taxon>Bacteria</taxon>
        <taxon>Pseudomonadati</taxon>
        <taxon>Pseudomonadota</taxon>
        <taxon>Gammaproteobacteria</taxon>
        <taxon>Vibrionales</taxon>
        <taxon>Vibrionaceae</taxon>
        <taxon>Vibrio</taxon>
    </lineage>
</organism>
<gene>
    <name evidence="1" type="ORF">H735_19635</name>
</gene>
<protein>
    <submittedName>
        <fullName evidence="1">Flavodoxin</fullName>
    </submittedName>
</protein>
<sequence>MNQQQLESINRKNAWLHDLVEVEFPTKESIEGRAIYTRMLDALTYDAVDKTTLLENGQELTGDDIFLVDFHRLTVMFSILQSQRWSDKHEQEMIVEYLTQIILTPEFELYVGFKQGEAVAAAIVSQYEGNTLVSDITVSQNLDKSQFVCDLAKKLNDDQKLCETIVVEN</sequence>
<proteinExistence type="predicted"/>
<evidence type="ECO:0000313" key="2">
    <source>
        <dbReference type="Proteomes" id="UP000031586"/>
    </source>
</evidence>
<reference evidence="1 2" key="1">
    <citation type="submission" date="2014-07" db="EMBL/GenBank/DDBJ databases">
        <title>Unique and conserved regions in Vibrio harveyi and related species in comparison with the shrimp pathogen Vibrio harveyi CAIM 1792.</title>
        <authorList>
            <person name="Espinoza-Valles I."/>
            <person name="Vora G."/>
            <person name="Leekitcharoenphon P."/>
            <person name="Ussery D."/>
            <person name="Hoj L."/>
            <person name="Gomez-Gil B."/>
        </authorList>
    </citation>
    <scope>NUCLEOTIDE SEQUENCE [LARGE SCALE GENOMIC DNA]</scope>
    <source>
        <strain evidence="2">CAIM 1854 / LMG 25443</strain>
    </source>
</reference>
<evidence type="ECO:0000313" key="1">
    <source>
        <dbReference type="EMBL" id="KIF51420.1"/>
    </source>
</evidence>
<dbReference type="Proteomes" id="UP000031586">
    <property type="component" value="Unassembled WGS sequence"/>
</dbReference>
<comment type="caution">
    <text evidence="1">The sequence shown here is derived from an EMBL/GenBank/DDBJ whole genome shotgun (WGS) entry which is preliminary data.</text>
</comment>
<dbReference type="PATRIC" id="fig|1229493.5.peg.3258"/>
<dbReference type="RefSeq" id="WP_005441903.1">
    <property type="nucleotide sequence ID" value="NZ_BAOH01000097.1"/>
</dbReference>